<dbReference type="AlphaFoldDB" id="A0A6N2XI96"/>
<sequence>MDYVPQKVKDLFIEFFKKCSLFKGKDYKKEILNITVDEEERMDLEELFQATEDFYAEREALQASGLPPHAYLEREYLKIWEQEHLGASEEDRRKAVEEMNAILSESIIIEMDALIKDGQDDLALEHLKARIDATDEETRERIIDEHMTSIAAFECQSEDTLDEEDTHLENK</sequence>
<proteinExistence type="predicted"/>
<reference evidence="1" key="1">
    <citation type="submission" date="2019-11" db="EMBL/GenBank/DDBJ databases">
        <authorList>
            <person name="Feng L."/>
        </authorList>
    </citation>
    <scope>NUCLEOTIDE SEQUENCE</scope>
    <source>
        <strain evidence="1">BovatusLFYP28</strain>
    </source>
</reference>
<gene>
    <name evidence="1" type="ORF">BOLFYP28_04548</name>
</gene>
<protein>
    <submittedName>
        <fullName evidence="1">Uncharacterized protein</fullName>
    </submittedName>
</protein>
<accession>A0A6N2XI96</accession>
<organism evidence="1">
    <name type="scientific">Bacteroides ovatus</name>
    <dbReference type="NCBI Taxonomy" id="28116"/>
    <lineage>
        <taxon>Bacteria</taxon>
        <taxon>Pseudomonadati</taxon>
        <taxon>Bacteroidota</taxon>
        <taxon>Bacteroidia</taxon>
        <taxon>Bacteroidales</taxon>
        <taxon>Bacteroidaceae</taxon>
        <taxon>Bacteroides</taxon>
    </lineage>
</organism>
<name>A0A6N2XI96_BACOV</name>
<dbReference type="RefSeq" id="WP_421728022.1">
    <property type="nucleotide sequence ID" value="NZ_CACRTD010000085.1"/>
</dbReference>
<evidence type="ECO:0000313" key="1">
    <source>
        <dbReference type="EMBL" id="VYT54141.1"/>
    </source>
</evidence>
<dbReference type="EMBL" id="CACRTD010000085">
    <property type="protein sequence ID" value="VYT54141.1"/>
    <property type="molecule type" value="Genomic_DNA"/>
</dbReference>